<organism evidence="2 3">
    <name type="scientific">Podospora fimiseda</name>
    <dbReference type="NCBI Taxonomy" id="252190"/>
    <lineage>
        <taxon>Eukaryota</taxon>
        <taxon>Fungi</taxon>
        <taxon>Dikarya</taxon>
        <taxon>Ascomycota</taxon>
        <taxon>Pezizomycotina</taxon>
        <taxon>Sordariomycetes</taxon>
        <taxon>Sordariomycetidae</taxon>
        <taxon>Sordariales</taxon>
        <taxon>Podosporaceae</taxon>
        <taxon>Podospora</taxon>
    </lineage>
</organism>
<comment type="caution">
    <text evidence="2">The sequence shown here is derived from an EMBL/GenBank/DDBJ whole genome shotgun (WGS) entry which is preliminary data.</text>
</comment>
<name>A0AAN7BKH1_9PEZI</name>
<feature type="compositionally biased region" description="Polar residues" evidence="1">
    <location>
        <begin position="118"/>
        <end position="127"/>
    </location>
</feature>
<sequence>MLRSQPTVISLTMSEVKELCERRLMKKYLEREDEQMRHITLPLRTRQEIPASLDTTAADSLELASPDQSASEHGTQTNSIMLPDRSRRGAHSGQAQVDNEPGFQGQLLLSMMPRHRNQAGSSTQDSPATDLPTPQPKLPEISSVQTRPPEQDDRHRSLRIRSQIHEMMQRLPREPYMEGAHLGDDGGVRESRTARPLRFGHDRFQIYDDTLPASSQPQTPQNLPEARHQSHIHGAYTVPARRTSPSLFQTPTATGRRRGPRDASPPGLQTPGMIGLYGGLENTDDSALFQQAMMREMREMRRSRNSTDNL</sequence>
<feature type="region of interest" description="Disordered" evidence="1">
    <location>
        <begin position="63"/>
        <end position="101"/>
    </location>
</feature>
<dbReference type="Proteomes" id="UP001301958">
    <property type="component" value="Unassembled WGS sequence"/>
</dbReference>
<proteinExistence type="predicted"/>
<evidence type="ECO:0000313" key="2">
    <source>
        <dbReference type="EMBL" id="KAK4224950.1"/>
    </source>
</evidence>
<accession>A0AAN7BKH1</accession>
<keyword evidence="3" id="KW-1185">Reference proteome</keyword>
<gene>
    <name evidence="2" type="ORF">QBC38DRAFT_511405</name>
</gene>
<evidence type="ECO:0000256" key="1">
    <source>
        <dbReference type="SAM" id="MobiDB-lite"/>
    </source>
</evidence>
<feature type="region of interest" description="Disordered" evidence="1">
    <location>
        <begin position="244"/>
        <end position="272"/>
    </location>
</feature>
<feature type="compositionally biased region" description="Polar residues" evidence="1">
    <location>
        <begin position="66"/>
        <end position="80"/>
    </location>
</feature>
<reference evidence="2" key="2">
    <citation type="submission" date="2023-05" db="EMBL/GenBank/DDBJ databases">
        <authorList>
            <consortium name="Lawrence Berkeley National Laboratory"/>
            <person name="Steindorff A."/>
            <person name="Hensen N."/>
            <person name="Bonometti L."/>
            <person name="Westerberg I."/>
            <person name="Brannstrom I.O."/>
            <person name="Guillou S."/>
            <person name="Cros-Aarteil S."/>
            <person name="Calhoun S."/>
            <person name="Haridas S."/>
            <person name="Kuo A."/>
            <person name="Mondo S."/>
            <person name="Pangilinan J."/>
            <person name="Riley R."/>
            <person name="Labutti K."/>
            <person name="Andreopoulos B."/>
            <person name="Lipzen A."/>
            <person name="Chen C."/>
            <person name="Yanf M."/>
            <person name="Daum C."/>
            <person name="Ng V."/>
            <person name="Clum A."/>
            <person name="Ohm R."/>
            <person name="Martin F."/>
            <person name="Silar P."/>
            <person name="Natvig D."/>
            <person name="Lalanne C."/>
            <person name="Gautier V."/>
            <person name="Ament-Velasquez S.L."/>
            <person name="Kruys A."/>
            <person name="Hutchinson M.I."/>
            <person name="Powell A.J."/>
            <person name="Barry K."/>
            <person name="Miller A.N."/>
            <person name="Grigoriev I.V."/>
            <person name="Debuchy R."/>
            <person name="Gladieux P."/>
            <person name="Thoren M.H."/>
            <person name="Johannesson H."/>
        </authorList>
    </citation>
    <scope>NUCLEOTIDE SEQUENCE</scope>
    <source>
        <strain evidence="2">CBS 990.96</strain>
    </source>
</reference>
<dbReference type="EMBL" id="MU865379">
    <property type="protein sequence ID" value="KAK4224950.1"/>
    <property type="molecule type" value="Genomic_DNA"/>
</dbReference>
<evidence type="ECO:0000313" key="3">
    <source>
        <dbReference type="Proteomes" id="UP001301958"/>
    </source>
</evidence>
<protein>
    <submittedName>
        <fullName evidence="2">Uncharacterized protein</fullName>
    </submittedName>
</protein>
<reference evidence="2" key="1">
    <citation type="journal article" date="2023" name="Mol. Phylogenet. Evol.">
        <title>Genome-scale phylogeny and comparative genomics of the fungal order Sordariales.</title>
        <authorList>
            <person name="Hensen N."/>
            <person name="Bonometti L."/>
            <person name="Westerberg I."/>
            <person name="Brannstrom I.O."/>
            <person name="Guillou S."/>
            <person name="Cros-Aarteil S."/>
            <person name="Calhoun S."/>
            <person name="Haridas S."/>
            <person name="Kuo A."/>
            <person name="Mondo S."/>
            <person name="Pangilinan J."/>
            <person name="Riley R."/>
            <person name="LaButti K."/>
            <person name="Andreopoulos B."/>
            <person name="Lipzen A."/>
            <person name="Chen C."/>
            <person name="Yan M."/>
            <person name="Daum C."/>
            <person name="Ng V."/>
            <person name="Clum A."/>
            <person name="Steindorff A."/>
            <person name="Ohm R.A."/>
            <person name="Martin F."/>
            <person name="Silar P."/>
            <person name="Natvig D.O."/>
            <person name="Lalanne C."/>
            <person name="Gautier V."/>
            <person name="Ament-Velasquez S.L."/>
            <person name="Kruys A."/>
            <person name="Hutchinson M.I."/>
            <person name="Powell A.J."/>
            <person name="Barry K."/>
            <person name="Miller A.N."/>
            <person name="Grigoriev I.V."/>
            <person name="Debuchy R."/>
            <person name="Gladieux P."/>
            <person name="Hiltunen Thoren M."/>
            <person name="Johannesson H."/>
        </authorList>
    </citation>
    <scope>NUCLEOTIDE SEQUENCE</scope>
    <source>
        <strain evidence="2">CBS 990.96</strain>
    </source>
</reference>
<dbReference type="AlphaFoldDB" id="A0AAN7BKH1"/>
<feature type="region of interest" description="Disordered" evidence="1">
    <location>
        <begin position="115"/>
        <end position="156"/>
    </location>
</feature>